<keyword evidence="3 7" id="KW-0812">Transmembrane</keyword>
<feature type="domain" description="ABC3 transporter permease C-terminal" evidence="8">
    <location>
        <begin position="298"/>
        <end position="411"/>
    </location>
</feature>
<evidence type="ECO:0000256" key="4">
    <source>
        <dbReference type="ARBA" id="ARBA00022989"/>
    </source>
</evidence>
<dbReference type="GO" id="GO:0005886">
    <property type="term" value="C:plasma membrane"/>
    <property type="evidence" value="ECO:0007669"/>
    <property type="project" value="UniProtKB-SubCell"/>
</dbReference>
<keyword evidence="4 7" id="KW-1133">Transmembrane helix</keyword>
<dbReference type="InterPro" id="IPR025857">
    <property type="entry name" value="MacB_PCD"/>
</dbReference>
<evidence type="ECO:0000313" key="11">
    <source>
        <dbReference type="EMBL" id="HGL18219.1"/>
    </source>
</evidence>
<evidence type="ECO:0000259" key="8">
    <source>
        <dbReference type="Pfam" id="PF02687"/>
    </source>
</evidence>
<keyword evidence="5 7" id="KW-0472">Membrane</keyword>
<sequence>MNGFIELLKSAWLTFNSNKLRSLLTTLGIIVGVSTVIAMVSVIDGINKYVYKVLGGLGTSTVYVQKYKWVLTGRLTPEEIRKLMKTPDLTIEDAKAIRNLDEVELVSAVQPVRSITVRYKEKTVDADPQGVEPDYIAISGYELASGRPFIENDVLYKTNTVIIGDFIKQRLFPKEDPIGKEIWIDKYKFIIIGVLKPKGQLFGQNMDNVMLLPITTVLKYFPIRGRFGPYRIFRSLQIVVKIRDDVPLEKGIEAIESLLRARRGIRFTEDNNFFLNTSEMLISAYKQITGGIFIAMIAIASMALIVGGIGIMNIMLVSVTERTREIGVRKAVGATPKDILLLFLIEAILLTTIGGLIGVVIGLIFGKVVSLLTPLPASIPLWSIIIGLGFSSAVGLFFGIYPARKAAKLNPVEALRYE</sequence>
<dbReference type="AlphaFoldDB" id="A0A7C2K2L3"/>
<evidence type="ECO:0000256" key="2">
    <source>
        <dbReference type="ARBA" id="ARBA00022475"/>
    </source>
</evidence>
<comment type="subcellular location">
    <subcellularLocation>
        <location evidence="1">Cell membrane</location>
        <topology evidence="1">Multi-pass membrane protein</topology>
    </subcellularLocation>
</comment>
<accession>A0A7C2K2L3</accession>
<dbReference type="Pfam" id="PF12704">
    <property type="entry name" value="MacB_PCD"/>
    <property type="match status" value="1"/>
</dbReference>
<feature type="transmembrane region" description="Helical" evidence="7">
    <location>
        <begin position="292"/>
        <end position="319"/>
    </location>
</feature>
<dbReference type="Pfam" id="PF02687">
    <property type="entry name" value="FtsX"/>
    <property type="match status" value="1"/>
</dbReference>
<dbReference type="InterPro" id="IPR003838">
    <property type="entry name" value="ABC3_permease_C"/>
</dbReference>
<evidence type="ECO:0000256" key="1">
    <source>
        <dbReference type="ARBA" id="ARBA00004651"/>
    </source>
</evidence>
<dbReference type="PANTHER" id="PTHR30572:SF4">
    <property type="entry name" value="ABC TRANSPORTER PERMEASE YTRF"/>
    <property type="match status" value="1"/>
</dbReference>
<evidence type="ECO:0000256" key="3">
    <source>
        <dbReference type="ARBA" id="ARBA00022692"/>
    </source>
</evidence>
<feature type="transmembrane region" description="Helical" evidence="7">
    <location>
        <begin position="339"/>
        <end position="365"/>
    </location>
</feature>
<dbReference type="GO" id="GO:0022857">
    <property type="term" value="F:transmembrane transporter activity"/>
    <property type="evidence" value="ECO:0007669"/>
    <property type="project" value="TreeGrafter"/>
</dbReference>
<keyword evidence="2" id="KW-1003">Cell membrane</keyword>
<gene>
    <name evidence="10" type="ORF">ENQ77_09335</name>
    <name evidence="11" type="ORF">ENU66_07830</name>
</gene>
<protein>
    <submittedName>
        <fullName evidence="10">FtsX-like permease family protein</fullName>
    </submittedName>
</protein>
<comment type="caution">
    <text evidence="10">The sequence shown here is derived from an EMBL/GenBank/DDBJ whole genome shotgun (WGS) entry which is preliminary data.</text>
</comment>
<evidence type="ECO:0000313" key="10">
    <source>
        <dbReference type="EMBL" id="HEN28826.1"/>
    </source>
</evidence>
<evidence type="ECO:0000256" key="5">
    <source>
        <dbReference type="ARBA" id="ARBA00023136"/>
    </source>
</evidence>
<feature type="domain" description="MacB-like periplasmic core" evidence="9">
    <location>
        <begin position="22"/>
        <end position="257"/>
    </location>
</feature>
<proteinExistence type="inferred from homology"/>
<feature type="transmembrane region" description="Helical" evidence="7">
    <location>
        <begin position="20"/>
        <end position="43"/>
    </location>
</feature>
<reference evidence="10" key="1">
    <citation type="journal article" date="2020" name="mSystems">
        <title>Genome- and Community-Level Interaction Insights into Carbon Utilization and Element Cycling Functions of Hydrothermarchaeota in Hydrothermal Sediment.</title>
        <authorList>
            <person name="Zhou Z."/>
            <person name="Liu Y."/>
            <person name="Xu W."/>
            <person name="Pan J."/>
            <person name="Luo Z.H."/>
            <person name="Li M."/>
        </authorList>
    </citation>
    <scope>NUCLEOTIDE SEQUENCE [LARGE SCALE GENOMIC DNA]</scope>
    <source>
        <strain evidence="10">SpSt-34</strain>
        <strain evidence="11">SpSt-69</strain>
    </source>
</reference>
<organism evidence="10">
    <name type="scientific">candidate division WOR-3 bacterium</name>
    <dbReference type="NCBI Taxonomy" id="2052148"/>
    <lineage>
        <taxon>Bacteria</taxon>
        <taxon>Bacteria division WOR-3</taxon>
    </lineage>
</organism>
<feature type="transmembrane region" description="Helical" evidence="7">
    <location>
        <begin position="377"/>
        <end position="401"/>
    </location>
</feature>
<dbReference type="InterPro" id="IPR050250">
    <property type="entry name" value="Macrolide_Exporter_MacB"/>
</dbReference>
<dbReference type="PANTHER" id="PTHR30572">
    <property type="entry name" value="MEMBRANE COMPONENT OF TRANSPORTER-RELATED"/>
    <property type="match status" value="1"/>
</dbReference>
<comment type="similarity">
    <text evidence="6">Belongs to the ABC-4 integral membrane protein family.</text>
</comment>
<evidence type="ECO:0000256" key="6">
    <source>
        <dbReference type="ARBA" id="ARBA00038076"/>
    </source>
</evidence>
<dbReference type="EMBL" id="DSOL01000265">
    <property type="protein sequence ID" value="HEN28826.1"/>
    <property type="molecule type" value="Genomic_DNA"/>
</dbReference>
<evidence type="ECO:0000256" key="7">
    <source>
        <dbReference type="SAM" id="Phobius"/>
    </source>
</evidence>
<evidence type="ECO:0000259" key="9">
    <source>
        <dbReference type="Pfam" id="PF12704"/>
    </source>
</evidence>
<name>A0A7C2K2L3_UNCW3</name>
<dbReference type="EMBL" id="DTDJ01000047">
    <property type="protein sequence ID" value="HGL18219.1"/>
    <property type="molecule type" value="Genomic_DNA"/>
</dbReference>